<accession>K0JZ06</accession>
<name>K0JZ06_SACES</name>
<dbReference type="HOGENOM" id="CLU_679505_0_0_11"/>
<dbReference type="KEGG" id="sesp:BN6_59330"/>
<organism evidence="1 2">
    <name type="scientific">Saccharothrix espanaensis (strain ATCC 51144 / DSM 44229 / JCM 9112 / NBRC 15066 / NRRL 15764)</name>
    <dbReference type="NCBI Taxonomy" id="1179773"/>
    <lineage>
        <taxon>Bacteria</taxon>
        <taxon>Bacillati</taxon>
        <taxon>Actinomycetota</taxon>
        <taxon>Actinomycetes</taxon>
        <taxon>Pseudonocardiales</taxon>
        <taxon>Pseudonocardiaceae</taxon>
        <taxon>Saccharothrix</taxon>
    </lineage>
</organism>
<dbReference type="OrthoDB" id="5230208at2"/>
<evidence type="ECO:0000313" key="2">
    <source>
        <dbReference type="Proteomes" id="UP000006281"/>
    </source>
</evidence>
<dbReference type="PATRIC" id="fig|1179773.3.peg.5973"/>
<dbReference type="Proteomes" id="UP000006281">
    <property type="component" value="Chromosome"/>
</dbReference>
<evidence type="ECO:0000313" key="1">
    <source>
        <dbReference type="EMBL" id="CCH33190.1"/>
    </source>
</evidence>
<dbReference type="EMBL" id="HE804045">
    <property type="protein sequence ID" value="CCH33190.1"/>
    <property type="molecule type" value="Genomic_DNA"/>
</dbReference>
<gene>
    <name evidence="1" type="ordered locus">BN6_59330</name>
</gene>
<dbReference type="RefSeq" id="WP_015103301.1">
    <property type="nucleotide sequence ID" value="NC_019673.1"/>
</dbReference>
<dbReference type="AlphaFoldDB" id="K0JZ06"/>
<sequence length="405" mass="43572">MQPTPPDRSPLDLELDALLAEMSGTGTGPTRADVLGRVRRLLASITTGATADRGSAPGGRAPAAVVEHDAGTGALFAAFDPDVLGHVVKDSTTGGIVQLVITHGGLGLGAATLAEPVEAIKERLLLTDHGAVVVPDERPQTAIVLELVEAKPKLAELRAKVGDPDLDLPLPQAAAVLRFLDTYPDFWGRLTGSCTITFNSSRADQRGGGLYEAADNRIFVSRLLATPPGAFLRLVVHETGHATFETALLGRRSMPVALDTHSVAALPARFADLGPGQAERLVLSTEDQEVRDLQSYWDAMSPDARKLYHAWLTLRAHRDRLLGLDLWRDPARNRLSPDHRRGYQAGKFSEFCAEVFMLYALGDLQPHVEALLADGRVEPEVKTAWRNAWSVLVAVADPVLGQRVG</sequence>
<proteinExistence type="predicted"/>
<reference evidence="1 2" key="1">
    <citation type="journal article" date="2012" name="BMC Genomics">
        <title>Complete genome sequence of Saccharothrix espanaensis DSM 44229T and comparison to the other completely sequenced Pseudonocardiaceae.</title>
        <authorList>
            <person name="Strobel T."/>
            <person name="Al-Dilaimi A."/>
            <person name="Blom J."/>
            <person name="Gessner A."/>
            <person name="Kalinowski J."/>
            <person name="Luzhetska M."/>
            <person name="Puhler A."/>
            <person name="Szczepanowski R."/>
            <person name="Bechthold A."/>
            <person name="Ruckert C."/>
        </authorList>
    </citation>
    <scope>NUCLEOTIDE SEQUENCE [LARGE SCALE GENOMIC DNA]</scope>
    <source>
        <strain evidence="2">ATCC 51144 / DSM 44229 / JCM 9112 / NBRC 15066 / NRRL 15764</strain>
    </source>
</reference>
<protein>
    <submittedName>
        <fullName evidence="1">Uncharacterized protein</fullName>
    </submittedName>
</protein>
<keyword evidence="2" id="KW-1185">Reference proteome</keyword>
<dbReference type="BioCyc" id="SESP1179773:BN6_RS28545-MONOMER"/>